<proteinExistence type="predicted"/>
<dbReference type="AlphaFoldDB" id="A0A6J6CNK5"/>
<dbReference type="EMBL" id="CAEZSW010000056">
    <property type="protein sequence ID" value="CAB4553150.1"/>
    <property type="molecule type" value="Genomic_DNA"/>
</dbReference>
<reference evidence="1" key="1">
    <citation type="submission" date="2020-05" db="EMBL/GenBank/DDBJ databases">
        <authorList>
            <person name="Chiriac C."/>
            <person name="Salcher M."/>
            <person name="Ghai R."/>
            <person name="Kavagutti S V."/>
        </authorList>
    </citation>
    <scope>NUCLEOTIDE SEQUENCE</scope>
</reference>
<gene>
    <name evidence="1" type="ORF">UFOPK1508_00565</name>
</gene>
<evidence type="ECO:0000313" key="1">
    <source>
        <dbReference type="EMBL" id="CAB4553150.1"/>
    </source>
</evidence>
<accession>A0A6J6CNK5</accession>
<organism evidence="1">
    <name type="scientific">freshwater metagenome</name>
    <dbReference type="NCBI Taxonomy" id="449393"/>
    <lineage>
        <taxon>unclassified sequences</taxon>
        <taxon>metagenomes</taxon>
        <taxon>ecological metagenomes</taxon>
    </lineage>
</organism>
<name>A0A6J6CNK5_9ZZZZ</name>
<protein>
    <submittedName>
        <fullName evidence="1">Unannotated protein</fullName>
    </submittedName>
</protein>
<sequence>MINTFFKVLAAEIFAEYFVLNNSTNESIVGVFGVSKTSIAPTFSPVKVSTLVTIASTFAA</sequence>